<dbReference type="KEGG" id="bana:BARAN1_0587"/>
<evidence type="ECO:0000256" key="1">
    <source>
        <dbReference type="SAM" id="MobiDB-lite"/>
    </source>
</evidence>
<evidence type="ECO:0000313" key="3">
    <source>
        <dbReference type="Proteomes" id="UP000249818"/>
    </source>
</evidence>
<organism evidence="2 3">
    <name type="scientific">Candidatus Bipolaricaulis anaerobius</name>
    <dbReference type="NCBI Taxonomy" id="2026885"/>
    <lineage>
        <taxon>Bacteria</taxon>
        <taxon>Candidatus Bipolaricaulota</taxon>
        <taxon>Candidatus Bipolaricaulia</taxon>
        <taxon>Candidatus Bipolaricaulales</taxon>
        <taxon>Candidatus Bipolaricaulaceae</taxon>
        <taxon>Candidatus Bipolaricaulis</taxon>
    </lineage>
</organism>
<keyword evidence="3" id="KW-1185">Reference proteome</keyword>
<feature type="compositionally biased region" description="Basic residues" evidence="1">
    <location>
        <begin position="40"/>
        <end position="55"/>
    </location>
</feature>
<feature type="region of interest" description="Disordered" evidence="1">
    <location>
        <begin position="35"/>
        <end position="98"/>
    </location>
</feature>
<dbReference type="EMBL" id="LS483254">
    <property type="protein sequence ID" value="SQD92611.1"/>
    <property type="molecule type" value="Genomic_DNA"/>
</dbReference>
<accession>A0A2X3KJ13</accession>
<feature type="region of interest" description="Disordered" evidence="1">
    <location>
        <begin position="1"/>
        <end position="23"/>
    </location>
</feature>
<evidence type="ECO:0000313" key="2">
    <source>
        <dbReference type="EMBL" id="SQD92611.1"/>
    </source>
</evidence>
<feature type="compositionally biased region" description="Low complexity" evidence="1">
    <location>
        <begin position="56"/>
        <end position="71"/>
    </location>
</feature>
<sequence>MRGPSSRVTTRSNGSPWRARTASVLSRELFVTRTVFTPLNRRRSRSSRVPARRQPRSTPSRSRARRTSTASARRDGGRSAIPSRIVRPSRGSPSSSRTAVIRTGVSQIVPSMSMSAARRGMGPMVPARGGTLDLRRRSERLGGARPNAGAILAEGVGFEPTELSLTGFQDRRFRPLTHPSLVEGAVNSRHVRWSPQPTAGEPSSPGLRRRSTAPPQGNR</sequence>
<gene>
    <name evidence="2" type="ORF">BARAN1_0587</name>
</gene>
<feature type="compositionally biased region" description="Low complexity" evidence="1">
    <location>
        <begin position="82"/>
        <end position="97"/>
    </location>
</feature>
<proteinExistence type="predicted"/>
<name>A0A2X3KJ13_9BACT</name>
<dbReference type="AlphaFoldDB" id="A0A2X3KJ13"/>
<feature type="region of interest" description="Disordered" evidence="1">
    <location>
        <begin position="186"/>
        <end position="219"/>
    </location>
</feature>
<protein>
    <submittedName>
        <fullName evidence="2">Uncharacterized protein</fullName>
    </submittedName>
</protein>
<feature type="compositionally biased region" description="Polar residues" evidence="1">
    <location>
        <begin position="1"/>
        <end position="15"/>
    </location>
</feature>
<dbReference type="Proteomes" id="UP000249818">
    <property type="component" value="Chromosome BARAN1"/>
</dbReference>
<reference evidence="3" key="1">
    <citation type="submission" date="2018-05" db="EMBL/GenBank/DDBJ databases">
        <authorList>
            <person name="Hao L."/>
        </authorList>
    </citation>
    <scope>NUCLEOTIDE SEQUENCE [LARGE SCALE GENOMIC DNA]</scope>
</reference>